<evidence type="ECO:0000313" key="2">
    <source>
        <dbReference type="Proteomes" id="UP000594262"/>
    </source>
</evidence>
<keyword evidence="2" id="KW-1185">Reference proteome</keyword>
<protein>
    <submittedName>
        <fullName evidence="1">Uncharacterized protein</fullName>
    </submittedName>
</protein>
<accession>A0A7M5V5N2</accession>
<organism evidence="1 2">
    <name type="scientific">Clytia hemisphaerica</name>
    <dbReference type="NCBI Taxonomy" id="252671"/>
    <lineage>
        <taxon>Eukaryota</taxon>
        <taxon>Metazoa</taxon>
        <taxon>Cnidaria</taxon>
        <taxon>Hydrozoa</taxon>
        <taxon>Hydroidolina</taxon>
        <taxon>Leptothecata</taxon>
        <taxon>Obeliida</taxon>
        <taxon>Clytiidae</taxon>
        <taxon>Clytia</taxon>
    </lineage>
</organism>
<evidence type="ECO:0000313" key="1">
    <source>
        <dbReference type="EnsemblMetazoa" id="CLYHEMP010058.1"/>
    </source>
</evidence>
<proteinExistence type="predicted"/>
<reference evidence="1" key="1">
    <citation type="submission" date="2021-01" db="UniProtKB">
        <authorList>
            <consortium name="EnsemblMetazoa"/>
        </authorList>
    </citation>
    <scope>IDENTIFICATION</scope>
</reference>
<dbReference type="EnsemblMetazoa" id="CLYHEMT010058.1">
    <property type="protein sequence ID" value="CLYHEMP010058.1"/>
    <property type="gene ID" value="CLYHEMG010058"/>
</dbReference>
<dbReference type="AlphaFoldDB" id="A0A7M5V5N2"/>
<name>A0A7M5V5N2_9CNID</name>
<sequence>MQAVILGNNDNSISRTRFSPRNLIPGHFPILKSEEEETTHKLSFDIALNGRAIVVGNMVNFPQNESNHDDVDEIQNIYKFYMFYEGGVSLMYTRKDSAKLHDDYVISNNYHFGIMAISKDDEIILNGRILEHKKYSKITSGRLSKDLCAIKTNDRLIFQLFLELSITNNTLCLVIEGLEKNAFRSKNFFEAYFFDCKLSVEDRVSLDQKFMVDLTQLGHMFIRHVSFNVIEDKVLMLSDTSYLIYSIRNQQLIASQDVYFFTSIYWSHDMRNGEFLIYLDMLQDSIFMYTINYNNKSLTKMRTVIQVSDFLGIVPREEFSNVLVRVSSGTSLVMLGYKNVFLIDPFTGVLVQRLKSSGADNSCFVKEIKLNWCSNEVIVFYTNSKQECFGNVFHLNIRHVDTLFYLSLKVLLLNHSIDSLLEMNLPKSIKTYFCY</sequence>
<dbReference type="Proteomes" id="UP000594262">
    <property type="component" value="Unplaced"/>
</dbReference>